<sequence>MNREVFNFHCVVIDLFSHQALLFRCRGNLNVHITDLLNRITNTFKRMVGFLCSGNGVGGGVFALIHGTGNRICTALQFFNHGANFGGGLLSTLSERANFVCNHSESSARFACSSGLDGGVQCQQVGLIGNVVDYLQDGFDVRCCRFKHLNFYHCLINAHGKIVYRLCRVTNNIGAINGSVVRHFRCRGSALRVRGDIGRGGGHFMHCGSKLFQFT</sequence>
<accession>Q7MF85</accession>
<dbReference type="KEGG" id="vvy:VVA0434"/>
<proteinExistence type="predicted"/>
<dbReference type="HOGENOM" id="CLU_1282787_0_0_6"/>
<evidence type="ECO:0000313" key="1">
    <source>
        <dbReference type="EMBL" id="BAC96461.1"/>
    </source>
</evidence>
<name>Q7MF85_VIBVY</name>
<evidence type="ECO:0000313" key="2">
    <source>
        <dbReference type="Proteomes" id="UP000002675"/>
    </source>
</evidence>
<reference evidence="1 2" key="1">
    <citation type="journal article" date="2003" name="Genome Res.">
        <title>Comparative genome analysis of Vibrio vulnificus, a marine pathogen.</title>
        <authorList>
            <person name="Chen C.Y."/>
            <person name="Wu K.M."/>
            <person name="Chang Y.C."/>
            <person name="Chang C.H."/>
            <person name="Tsai H.C."/>
            <person name="Liao T.L."/>
            <person name="Liu Y.M."/>
            <person name="Chen H.J."/>
            <person name="Shen A.B."/>
            <person name="Li J.C."/>
            <person name="Su T.L."/>
            <person name="Shao C.P."/>
            <person name="Lee C.T."/>
            <person name="Hor L.I."/>
            <person name="Tsai S.F."/>
        </authorList>
    </citation>
    <scope>NUCLEOTIDE SEQUENCE [LARGE SCALE GENOMIC DNA]</scope>
    <source>
        <strain evidence="1 2">YJ016</strain>
    </source>
</reference>
<dbReference type="Proteomes" id="UP000002675">
    <property type="component" value="Chromosome II"/>
</dbReference>
<dbReference type="EMBL" id="BA000038">
    <property type="protein sequence ID" value="BAC96461.1"/>
    <property type="molecule type" value="Genomic_DNA"/>
</dbReference>
<organism evidence="1 2">
    <name type="scientific">Vibrio vulnificus (strain YJ016)</name>
    <dbReference type="NCBI Taxonomy" id="196600"/>
    <lineage>
        <taxon>Bacteria</taxon>
        <taxon>Pseudomonadati</taxon>
        <taxon>Pseudomonadota</taxon>
        <taxon>Gammaproteobacteria</taxon>
        <taxon>Vibrionales</taxon>
        <taxon>Vibrionaceae</taxon>
        <taxon>Vibrio</taxon>
    </lineage>
</organism>
<dbReference type="AlphaFoldDB" id="Q7MF85"/>
<gene>
    <name evidence="1" type="ordered locus">VVA0434</name>
</gene>
<protein>
    <submittedName>
        <fullName evidence="1">Uncharacterized protein</fullName>
    </submittedName>
</protein>